<organism evidence="2 3">
    <name type="scientific">Portunus trituberculatus</name>
    <name type="common">Swimming crab</name>
    <name type="synonym">Neptunus trituberculatus</name>
    <dbReference type="NCBI Taxonomy" id="210409"/>
    <lineage>
        <taxon>Eukaryota</taxon>
        <taxon>Metazoa</taxon>
        <taxon>Ecdysozoa</taxon>
        <taxon>Arthropoda</taxon>
        <taxon>Crustacea</taxon>
        <taxon>Multicrustacea</taxon>
        <taxon>Malacostraca</taxon>
        <taxon>Eumalacostraca</taxon>
        <taxon>Eucarida</taxon>
        <taxon>Decapoda</taxon>
        <taxon>Pleocyemata</taxon>
        <taxon>Brachyura</taxon>
        <taxon>Eubrachyura</taxon>
        <taxon>Portunoidea</taxon>
        <taxon>Portunidae</taxon>
        <taxon>Portuninae</taxon>
        <taxon>Portunus</taxon>
    </lineage>
</organism>
<protein>
    <recommendedName>
        <fullName evidence="4">M-phase-specific PLK1-interacting protein</fullName>
    </recommendedName>
</protein>
<reference evidence="2 3" key="1">
    <citation type="submission" date="2019-05" db="EMBL/GenBank/DDBJ databases">
        <title>Another draft genome of Portunus trituberculatus and its Hox gene families provides insights of decapod evolution.</title>
        <authorList>
            <person name="Jeong J.-H."/>
            <person name="Song I."/>
            <person name="Kim S."/>
            <person name="Choi T."/>
            <person name="Kim D."/>
            <person name="Ryu S."/>
            <person name="Kim W."/>
        </authorList>
    </citation>
    <scope>NUCLEOTIDE SEQUENCE [LARGE SCALE GENOMIC DNA]</scope>
    <source>
        <tissue evidence="2">Muscle</tissue>
    </source>
</reference>
<name>A0A5B7DQM7_PORTR</name>
<dbReference type="OrthoDB" id="6368282at2759"/>
<dbReference type="EMBL" id="VSRR010001276">
    <property type="protein sequence ID" value="MPC23992.1"/>
    <property type="molecule type" value="Genomic_DNA"/>
</dbReference>
<comment type="caution">
    <text evidence="2">The sequence shown here is derived from an EMBL/GenBank/DDBJ whole genome shotgun (WGS) entry which is preliminary data.</text>
</comment>
<sequence>MSRIPNPFLGGGEMQPKPPQTPSGPGFLMITRPPPASNTWRGAHRGRSFPPSASPRHALSPPHPSDSFIPFSSTGSNNNQDSSRRGRGGRFSQGSPRMYSPYHPSPRGGGGERHMGSPGHNQGVSFTPNRNRESFGNHRQQRFSFNGNSRGGRDNRGPISDIPVEKFVSPNMVRDPWAEFDVPTTVTTVPTPDPLRRTSTLPLLDDSEIIIDSDTSVVVENSYEGGGVSGTEGDSSPVPDTGSDSPYVATSSTSDKDMASDSTGED</sequence>
<gene>
    <name evidence="2" type="ORF">E2C01_017061</name>
</gene>
<feature type="region of interest" description="Disordered" evidence="1">
    <location>
        <begin position="214"/>
        <end position="266"/>
    </location>
</feature>
<evidence type="ECO:0000256" key="1">
    <source>
        <dbReference type="SAM" id="MobiDB-lite"/>
    </source>
</evidence>
<evidence type="ECO:0008006" key="4">
    <source>
        <dbReference type="Google" id="ProtNLM"/>
    </source>
</evidence>
<dbReference type="AlphaFoldDB" id="A0A5B7DQM7"/>
<keyword evidence="3" id="KW-1185">Reference proteome</keyword>
<feature type="compositionally biased region" description="Polar residues" evidence="1">
    <location>
        <begin position="119"/>
        <end position="129"/>
    </location>
</feature>
<accession>A0A5B7DQM7</accession>
<dbReference type="Proteomes" id="UP000324222">
    <property type="component" value="Unassembled WGS sequence"/>
</dbReference>
<evidence type="ECO:0000313" key="2">
    <source>
        <dbReference type="EMBL" id="MPC23992.1"/>
    </source>
</evidence>
<feature type="region of interest" description="Disordered" evidence="1">
    <location>
        <begin position="1"/>
        <end position="163"/>
    </location>
</feature>
<feature type="compositionally biased region" description="Polar residues" evidence="1">
    <location>
        <begin position="242"/>
        <end position="253"/>
    </location>
</feature>
<evidence type="ECO:0000313" key="3">
    <source>
        <dbReference type="Proteomes" id="UP000324222"/>
    </source>
</evidence>
<proteinExistence type="predicted"/>